<dbReference type="Proteomes" id="UP000886111">
    <property type="component" value="Unassembled WGS sequence"/>
</dbReference>
<reference evidence="2" key="1">
    <citation type="journal article" date="2020" name="mSystems">
        <title>Genome- and Community-Level Interaction Insights into Carbon Utilization and Element Cycling Functions of Hydrothermarchaeota in Hydrothermal Sediment.</title>
        <authorList>
            <person name="Zhou Z."/>
            <person name="Liu Y."/>
            <person name="Xu W."/>
            <person name="Pan J."/>
            <person name="Luo Z.H."/>
            <person name="Li M."/>
        </authorList>
    </citation>
    <scope>NUCLEOTIDE SEQUENCE [LARGE SCALE GENOMIC DNA]</scope>
    <source>
        <strain evidence="2">HyVt-76</strain>
    </source>
</reference>
<sequence>MMRSLFLFLFLLFSFVWAKPNVVPRPPKSLKVLPTNEGAQVQWELNLPDTVLCFNNGQAFGIWAPHLKQALGCVFDLSQFPDATLEQIDFLHYSRQEMHGPYYYRIWVFDMDSSKLYYSIDSLRAGDSYDVPRFEIGVHLGSKAARPHVGIFIEGLSSPDETNSFPALMTDSSDYVPGVSYYLTDVTDPFLKSDPNFTNFYELKDVAQGATNLVLDLWINTNEGKITRAPQLHNSPIIRAPQFSDSSIYAGAFDDPAVEPLQSNQNNSIMDGFYIYRGDTASGEWEMISEVGAEERQYLDSSPFADSTYFYAVSSFNDWAISEKKITAYFQPKILDIKQARIDADSDFNADLIGKTVALRGTVVSPNFSSKVQIFINDSQAGIQVYSSKFSLNLNVGDSLFVYGKIDQYKGLTELVLDSLAQIQVLGQNERPPVPISLQEVNETNEGRLVYIENLLLVNSEDWPAEGSNGYSLQVTDGQDSVKLFIDKDTDLDGWTPPTGTFHLIAIVDQYTSNTPANDGYELRPRSQQDFIPATNVEDIPQIAGQFELKACYPNPFNPQTTIEYYLPAKTDVKISIFNINGKLIKTLLAETQPPGVHRIPFNGSNLSSGIYLISVKAGHLKKVQKAILIK</sequence>
<dbReference type="Gene3D" id="2.60.40.10">
    <property type="entry name" value="Immunoglobulins"/>
    <property type="match status" value="1"/>
</dbReference>
<evidence type="ECO:0000259" key="1">
    <source>
        <dbReference type="Pfam" id="PF18962"/>
    </source>
</evidence>
<dbReference type="Gene3D" id="2.60.40.4070">
    <property type="match status" value="1"/>
</dbReference>
<dbReference type="InterPro" id="IPR013783">
    <property type="entry name" value="Ig-like_fold"/>
</dbReference>
<organism evidence="2">
    <name type="scientific">Caldithrix abyssi</name>
    <dbReference type="NCBI Taxonomy" id="187145"/>
    <lineage>
        <taxon>Bacteria</taxon>
        <taxon>Pseudomonadati</taxon>
        <taxon>Calditrichota</taxon>
        <taxon>Calditrichia</taxon>
        <taxon>Calditrichales</taxon>
        <taxon>Calditrichaceae</taxon>
        <taxon>Caldithrix</taxon>
    </lineage>
</organism>
<accession>A0A7V5H4Q2</accession>
<feature type="domain" description="Secretion system C-terminal sorting" evidence="1">
    <location>
        <begin position="553"/>
        <end position="628"/>
    </location>
</feature>
<gene>
    <name evidence="2" type="ORF">ENL21_08570</name>
</gene>
<dbReference type="InterPro" id="IPR026444">
    <property type="entry name" value="Secre_tail"/>
</dbReference>
<dbReference type="Pfam" id="PF18962">
    <property type="entry name" value="Por_Secre_tail"/>
    <property type="match status" value="1"/>
</dbReference>
<dbReference type="EMBL" id="DRTD01000632">
    <property type="protein sequence ID" value="HHE55821.1"/>
    <property type="molecule type" value="Genomic_DNA"/>
</dbReference>
<proteinExistence type="predicted"/>
<dbReference type="NCBIfam" id="TIGR04183">
    <property type="entry name" value="Por_Secre_tail"/>
    <property type="match status" value="1"/>
</dbReference>
<evidence type="ECO:0000313" key="2">
    <source>
        <dbReference type="EMBL" id="HHE55821.1"/>
    </source>
</evidence>
<name>A0A7V5H4Q2_CALAY</name>
<comment type="caution">
    <text evidence="2">The sequence shown here is derived from an EMBL/GenBank/DDBJ whole genome shotgun (WGS) entry which is preliminary data.</text>
</comment>
<protein>
    <submittedName>
        <fullName evidence="2">T9SS type A sorting domain-containing protein</fullName>
    </submittedName>
</protein>
<dbReference type="AlphaFoldDB" id="A0A7V5H4Q2"/>